<dbReference type="AlphaFoldDB" id="A0A0M2H0L4"/>
<proteinExistence type="predicted"/>
<dbReference type="RefSeq" id="WP_045302862.1">
    <property type="nucleotide sequence ID" value="NZ_JYJA01000041.1"/>
</dbReference>
<keyword evidence="2" id="KW-1185">Reference proteome</keyword>
<dbReference type="PATRIC" id="fig|69370.6.peg.4191"/>
<organism evidence="1 2">
    <name type="scientific">Microbacterium trichothecenolyticum</name>
    <name type="common">Aureobacterium trichothecenolyticum</name>
    <dbReference type="NCBI Taxonomy" id="69370"/>
    <lineage>
        <taxon>Bacteria</taxon>
        <taxon>Bacillati</taxon>
        <taxon>Actinomycetota</taxon>
        <taxon>Actinomycetes</taxon>
        <taxon>Micrococcales</taxon>
        <taxon>Microbacteriaceae</taxon>
        <taxon>Microbacterium</taxon>
    </lineage>
</organism>
<comment type="caution">
    <text evidence="1">The sequence shown here is derived from an EMBL/GenBank/DDBJ whole genome shotgun (WGS) entry which is preliminary data.</text>
</comment>
<protein>
    <submittedName>
        <fullName evidence="1">Uncharacterized protein</fullName>
    </submittedName>
</protein>
<gene>
    <name evidence="1" type="ORF">RS82_04134</name>
</gene>
<sequence length="91" mass="9982">MTDREPRLITVLGTTLDDAKSFIAGHPSLEGARPLSMHQTSKTGALVVEYFTTHAFYLAHALGDPKAYEAADALHRDFMKTSPRRRGPVGD</sequence>
<evidence type="ECO:0000313" key="2">
    <source>
        <dbReference type="Proteomes" id="UP000034098"/>
    </source>
</evidence>
<dbReference type="EMBL" id="JYJA01000041">
    <property type="protein sequence ID" value="KJL39921.1"/>
    <property type="molecule type" value="Genomic_DNA"/>
</dbReference>
<dbReference type="Proteomes" id="UP000034098">
    <property type="component" value="Unassembled WGS sequence"/>
</dbReference>
<name>A0A0M2H0L4_MICTR</name>
<accession>A0A0M2H0L4</accession>
<reference evidence="1 2" key="1">
    <citation type="submission" date="2015-02" db="EMBL/GenBank/DDBJ databases">
        <title>Draft genome sequences of ten Microbacterium spp. with emphasis on heavy metal contaminated environments.</title>
        <authorList>
            <person name="Corretto E."/>
        </authorList>
    </citation>
    <scope>NUCLEOTIDE SEQUENCE [LARGE SCALE GENOMIC DNA]</scope>
    <source>
        <strain evidence="1 2">DSM 8608</strain>
    </source>
</reference>
<evidence type="ECO:0000313" key="1">
    <source>
        <dbReference type="EMBL" id="KJL39921.1"/>
    </source>
</evidence>